<protein>
    <recommendedName>
        <fullName evidence="3">Dienelactone hydrolase domain-containing protein</fullName>
    </recommendedName>
</protein>
<name>A0A1F6FP41_9BACT</name>
<evidence type="ECO:0000313" key="1">
    <source>
        <dbReference type="EMBL" id="OGG87621.1"/>
    </source>
</evidence>
<sequence length="112" mass="12989">MEKVFIKNRKGQKISALIDESKNQKGLVFILHGLGGFKEQPHIQTFIKIPVLLIVGRNDESTPLEHQRILFDALKTDNKELHLIKGAPHAFSDKVHLDEIYDIFDKWIKKYL</sequence>
<gene>
    <name evidence="1" type="ORF">A3B87_00700</name>
</gene>
<dbReference type="SUPFAM" id="SSF53474">
    <property type="entry name" value="alpha/beta-Hydrolases"/>
    <property type="match status" value="1"/>
</dbReference>
<comment type="caution">
    <text evidence="1">The sequence shown here is derived from an EMBL/GenBank/DDBJ whole genome shotgun (WGS) entry which is preliminary data.</text>
</comment>
<dbReference type="AlphaFoldDB" id="A0A1F6FP41"/>
<evidence type="ECO:0008006" key="3">
    <source>
        <dbReference type="Google" id="ProtNLM"/>
    </source>
</evidence>
<reference evidence="1 2" key="1">
    <citation type="journal article" date="2016" name="Nat. Commun.">
        <title>Thousands of microbial genomes shed light on interconnected biogeochemical processes in an aquifer system.</title>
        <authorList>
            <person name="Anantharaman K."/>
            <person name="Brown C.T."/>
            <person name="Hug L.A."/>
            <person name="Sharon I."/>
            <person name="Castelle C.J."/>
            <person name="Probst A.J."/>
            <person name="Thomas B.C."/>
            <person name="Singh A."/>
            <person name="Wilkins M.J."/>
            <person name="Karaoz U."/>
            <person name="Brodie E.L."/>
            <person name="Williams K.H."/>
            <person name="Hubbard S.S."/>
            <person name="Banfield J.F."/>
        </authorList>
    </citation>
    <scope>NUCLEOTIDE SEQUENCE [LARGE SCALE GENOMIC DNA]</scope>
</reference>
<evidence type="ECO:0000313" key="2">
    <source>
        <dbReference type="Proteomes" id="UP000179136"/>
    </source>
</evidence>
<dbReference type="Gene3D" id="3.40.50.1820">
    <property type="entry name" value="alpha/beta hydrolase"/>
    <property type="match status" value="1"/>
</dbReference>
<dbReference type="STRING" id="1798561.A3B87_00700"/>
<dbReference type="Proteomes" id="UP000179136">
    <property type="component" value="Unassembled WGS sequence"/>
</dbReference>
<proteinExistence type="predicted"/>
<dbReference type="InterPro" id="IPR029058">
    <property type="entry name" value="AB_hydrolase_fold"/>
</dbReference>
<accession>A0A1F6FP41</accession>
<organism evidence="1 2">
    <name type="scientific">Candidatus Kuenenbacteria bacterium RIFCSPHIGHO2_02_FULL_39_13</name>
    <dbReference type="NCBI Taxonomy" id="1798561"/>
    <lineage>
        <taxon>Bacteria</taxon>
        <taxon>Candidatus Kueneniibacteriota</taxon>
    </lineage>
</organism>
<dbReference type="EMBL" id="MFMW01000005">
    <property type="protein sequence ID" value="OGG87621.1"/>
    <property type="molecule type" value="Genomic_DNA"/>
</dbReference>